<evidence type="ECO:0000313" key="1">
    <source>
        <dbReference type="EMBL" id="KAG2373249.1"/>
    </source>
</evidence>
<name>A0AA88KDU5_NAELO</name>
<reference evidence="1 2" key="1">
    <citation type="journal article" date="2018" name="BMC Genomics">
        <title>The genome of Naegleria lovaniensis, the basis for a comparative approach to unravel pathogenicity factors of the human pathogenic amoeba N. fowleri.</title>
        <authorList>
            <person name="Liechti N."/>
            <person name="Schurch N."/>
            <person name="Bruggmann R."/>
            <person name="Wittwer M."/>
        </authorList>
    </citation>
    <scope>NUCLEOTIDE SEQUENCE [LARGE SCALE GENOMIC DNA]</scope>
    <source>
        <strain evidence="1 2">ATCC 30569</strain>
    </source>
</reference>
<comment type="caution">
    <text evidence="1">The sequence shown here is derived from an EMBL/GenBank/DDBJ whole genome shotgun (WGS) entry which is preliminary data.</text>
</comment>
<dbReference type="GeneID" id="68104806"/>
<evidence type="ECO:0000313" key="2">
    <source>
        <dbReference type="Proteomes" id="UP000816034"/>
    </source>
</evidence>
<dbReference type="EMBL" id="PYSW02000058">
    <property type="protein sequence ID" value="KAG2373249.1"/>
    <property type="molecule type" value="Genomic_DNA"/>
</dbReference>
<dbReference type="Proteomes" id="UP000816034">
    <property type="component" value="Unassembled WGS sequence"/>
</dbReference>
<sequence length="308" mass="36130">MHAEIQGLGRRHLRYILDEFNYTGIISDLQDLVSTTVNAAGQPLKFKVKDFENCSADDFLEFLAFSVHPIYQVLVKNSKLQGRSMVLRKKHVLCWSCHVSFVSHLLQDNLTTVGIEKARSSYIKFCKFFLELFKSKSCKFPNFHWIAHIFEDCLEWGSPRFFWALLFELKHKEFKQFNDSSNHKNVESRACEFEKLRRQIFINYLWYRTKCISEKWFPPLQSGQYIIFKDETNFKIGQVDSISPLGVSLRAVFKINNVQEATGLRTLAVEHISESVSLDSIYGRASIVKFDEHLVFNQHCLMMDFYKF</sequence>
<dbReference type="AlphaFoldDB" id="A0AA88KDU5"/>
<keyword evidence="2" id="KW-1185">Reference proteome</keyword>
<proteinExistence type="predicted"/>
<protein>
    <submittedName>
        <fullName evidence="1">Uncharacterized protein</fullName>
    </submittedName>
</protein>
<accession>A0AA88KDU5</accession>
<organism evidence="1 2">
    <name type="scientific">Naegleria lovaniensis</name>
    <name type="common">Amoeba</name>
    <dbReference type="NCBI Taxonomy" id="51637"/>
    <lineage>
        <taxon>Eukaryota</taxon>
        <taxon>Discoba</taxon>
        <taxon>Heterolobosea</taxon>
        <taxon>Tetramitia</taxon>
        <taxon>Eutetramitia</taxon>
        <taxon>Vahlkampfiidae</taxon>
        <taxon>Naegleria</taxon>
    </lineage>
</organism>
<gene>
    <name evidence="1" type="ORF">C9374_012352</name>
</gene>
<dbReference type="RefSeq" id="XP_044542423.1">
    <property type="nucleotide sequence ID" value="XM_044688109.1"/>
</dbReference>